<evidence type="ECO:0000256" key="1">
    <source>
        <dbReference type="SAM" id="Phobius"/>
    </source>
</evidence>
<feature type="transmembrane region" description="Helical" evidence="1">
    <location>
        <begin position="58"/>
        <end position="78"/>
    </location>
</feature>
<comment type="caution">
    <text evidence="3">The sequence shown here is derived from an EMBL/GenBank/DDBJ whole genome shotgun (WGS) entry which is preliminary data.</text>
</comment>
<evidence type="ECO:0000313" key="4">
    <source>
        <dbReference type="Proteomes" id="UP000285138"/>
    </source>
</evidence>
<accession>A0A424YER9</accession>
<organism evidence="3 4">
    <name type="scientific">Candidatus Syntrophonatronum acetioxidans</name>
    <dbReference type="NCBI Taxonomy" id="1795816"/>
    <lineage>
        <taxon>Bacteria</taxon>
        <taxon>Bacillati</taxon>
        <taxon>Bacillota</taxon>
        <taxon>Clostridia</taxon>
        <taxon>Eubacteriales</taxon>
        <taxon>Syntrophomonadaceae</taxon>
        <taxon>Candidatus Syntrophonatronum</taxon>
    </lineage>
</organism>
<proteinExistence type="predicted"/>
<feature type="transmembrane region" description="Helical" evidence="1">
    <location>
        <begin position="20"/>
        <end position="51"/>
    </location>
</feature>
<evidence type="ECO:0000259" key="2">
    <source>
        <dbReference type="Pfam" id="PF09335"/>
    </source>
</evidence>
<name>A0A424YER9_9FIRM</name>
<dbReference type="Proteomes" id="UP000285138">
    <property type="component" value="Unassembled WGS sequence"/>
</dbReference>
<dbReference type="InterPro" id="IPR032816">
    <property type="entry name" value="VTT_dom"/>
</dbReference>
<reference evidence="3 4" key="1">
    <citation type="submission" date="2018-08" db="EMBL/GenBank/DDBJ databases">
        <title>The metabolism and importance of syntrophic acetate oxidation coupled to methane or sulfide production in haloalkaline environments.</title>
        <authorList>
            <person name="Timmers P.H.A."/>
            <person name="Vavourakis C.D."/>
            <person name="Sorokin D.Y."/>
            <person name="Sinninghe Damste J.S."/>
            <person name="Muyzer G."/>
            <person name="Stams A.J.M."/>
            <person name="Plugge C.M."/>
        </authorList>
    </citation>
    <scope>NUCLEOTIDE SEQUENCE [LARGE SCALE GENOMIC DNA]</scope>
    <source>
        <strain evidence="3">MSAO_Bac1</strain>
    </source>
</reference>
<feature type="transmembrane region" description="Helical" evidence="1">
    <location>
        <begin position="165"/>
        <end position="184"/>
    </location>
</feature>
<sequence>MELLEQVTYYSEYVRGFGSGAMLIISLSIIMQCHVPMIPFAIVAGVCGYLFGFQQGIILSWGSVVIGSCIAFNVFNFFKLDKFTDNILSRYQILPKLTDKFVMGFILVIHNIPAIPIAVPNIVAAMSKISLSRFMTFTAVGLLVPCMLFTGFGAGIDAFLENPGILTFVPLLVTGVFLVLIKLIDVDKVLSRFG</sequence>
<protein>
    <submittedName>
        <fullName evidence="3">DedA family protein</fullName>
    </submittedName>
</protein>
<keyword evidence="1" id="KW-0812">Transmembrane</keyword>
<feature type="transmembrane region" description="Helical" evidence="1">
    <location>
        <begin position="136"/>
        <end position="159"/>
    </location>
</feature>
<dbReference type="Pfam" id="PF09335">
    <property type="entry name" value="VTT_dom"/>
    <property type="match status" value="1"/>
</dbReference>
<feature type="domain" description="VTT" evidence="2">
    <location>
        <begin position="38"/>
        <end position="154"/>
    </location>
</feature>
<feature type="transmembrane region" description="Helical" evidence="1">
    <location>
        <begin position="101"/>
        <end position="124"/>
    </location>
</feature>
<keyword evidence="1" id="KW-0472">Membrane</keyword>
<keyword evidence="1" id="KW-1133">Transmembrane helix</keyword>
<dbReference type="AlphaFoldDB" id="A0A424YER9"/>
<dbReference type="EMBL" id="QZAA01000131">
    <property type="protein sequence ID" value="RQD76076.1"/>
    <property type="molecule type" value="Genomic_DNA"/>
</dbReference>
<evidence type="ECO:0000313" key="3">
    <source>
        <dbReference type="EMBL" id="RQD76076.1"/>
    </source>
</evidence>
<gene>
    <name evidence="3" type="ORF">D5R97_04855</name>
</gene>